<sequence length="222" mass="25292">MYNKQQDKISLHYSKAKKVLVMNQKGGVGKSTCAAALLSHLSHLGYKVELIDFDRQCLCHDWAKNALPGCSQSYPPSLRSFSNIAMTLKVRRESDFIVIDSPSNFSQEEMVRYTYFTNAILLPMSPSPLDLHTSLPFIQDLIESGVLSARKIALAFVVNRCVTHDGRVARTEQLLQHFRQYPTLGQVSENVLYQEAFFDKQALPVTLDLQLWRRVIEWLEGL</sequence>
<proteinExistence type="predicted"/>
<dbReference type="Proteomes" id="UP001295420">
    <property type="component" value="Unassembled WGS sequence"/>
</dbReference>
<dbReference type="Gene3D" id="3.40.50.300">
    <property type="entry name" value="P-loop containing nucleotide triphosphate hydrolases"/>
    <property type="match status" value="1"/>
</dbReference>
<dbReference type="CDD" id="cd02042">
    <property type="entry name" value="ParAB_family"/>
    <property type="match status" value="1"/>
</dbReference>
<organism evidence="2 3">
    <name type="scientific">Vibrio owensii</name>
    <dbReference type="NCBI Taxonomy" id="696485"/>
    <lineage>
        <taxon>Bacteria</taxon>
        <taxon>Pseudomonadati</taxon>
        <taxon>Pseudomonadota</taxon>
        <taxon>Gammaproteobacteria</taxon>
        <taxon>Vibrionales</taxon>
        <taxon>Vibrionaceae</taxon>
        <taxon>Vibrio</taxon>
    </lineage>
</organism>
<dbReference type="InterPro" id="IPR002586">
    <property type="entry name" value="CobQ/CobB/MinD/ParA_Nub-bd_dom"/>
</dbReference>
<dbReference type="InterPro" id="IPR027417">
    <property type="entry name" value="P-loop_NTPase"/>
</dbReference>
<gene>
    <name evidence="2" type="ORF">THF1D04_220049</name>
</gene>
<protein>
    <submittedName>
        <fullName evidence="2">CbiA domain-containing protein</fullName>
    </submittedName>
</protein>
<accession>A0AAU9Q5T1</accession>
<dbReference type="PANTHER" id="PTHR13696">
    <property type="entry name" value="P-LOOP CONTAINING NUCLEOSIDE TRIPHOSPHATE HYDROLASE"/>
    <property type="match status" value="1"/>
</dbReference>
<feature type="domain" description="CobQ/CobB/MinD/ParA nucleotide binding" evidence="1">
    <location>
        <begin position="20"/>
        <end position="196"/>
    </location>
</feature>
<dbReference type="Pfam" id="PF01656">
    <property type="entry name" value="CbiA"/>
    <property type="match status" value="1"/>
</dbReference>
<reference evidence="2" key="1">
    <citation type="submission" date="2022-01" db="EMBL/GenBank/DDBJ databases">
        <authorList>
            <person name="Lagorce A."/>
        </authorList>
    </citation>
    <scope>NUCLEOTIDE SEQUENCE</scope>
    <source>
        <strain evidence="2">Th15_F1_D04</strain>
    </source>
</reference>
<evidence type="ECO:0000313" key="2">
    <source>
        <dbReference type="EMBL" id="CAH1528822.1"/>
    </source>
</evidence>
<dbReference type="InterPro" id="IPR050678">
    <property type="entry name" value="DNA_Partitioning_ATPase"/>
</dbReference>
<evidence type="ECO:0000259" key="1">
    <source>
        <dbReference type="Pfam" id="PF01656"/>
    </source>
</evidence>
<dbReference type="AlphaFoldDB" id="A0AAU9Q5T1"/>
<comment type="caution">
    <text evidence="2">The sequence shown here is derived from an EMBL/GenBank/DDBJ whole genome shotgun (WGS) entry which is preliminary data.</text>
</comment>
<evidence type="ECO:0000313" key="3">
    <source>
        <dbReference type="Proteomes" id="UP001295420"/>
    </source>
</evidence>
<dbReference type="RefSeq" id="WP_409931037.1">
    <property type="nucleotide sequence ID" value="NZ_CAKMTQ010000015.1"/>
</dbReference>
<name>A0AAU9Q5T1_9VIBR</name>
<dbReference type="EMBL" id="CAKMTQ010000015">
    <property type="protein sequence ID" value="CAH1528822.1"/>
    <property type="molecule type" value="Genomic_DNA"/>
</dbReference>
<dbReference type="SUPFAM" id="SSF52540">
    <property type="entry name" value="P-loop containing nucleoside triphosphate hydrolases"/>
    <property type="match status" value="1"/>
</dbReference>
<dbReference type="PANTHER" id="PTHR13696:SF96">
    <property type="entry name" value="COBQ_COBB_MIND_PARA NUCLEOTIDE BINDING DOMAIN-CONTAINING PROTEIN"/>
    <property type="match status" value="1"/>
</dbReference>
<dbReference type="PIRSF" id="PIRSF009320">
    <property type="entry name" value="Nuc_binding_HP_1000"/>
    <property type="match status" value="1"/>
</dbReference>